<organism evidence="1">
    <name type="scientific">uncultured actinobacterium HF0070_17F14</name>
    <dbReference type="NCBI Taxonomy" id="711000"/>
    <lineage>
        <taxon>Bacteria</taxon>
        <taxon>Bacillati</taxon>
        <taxon>Actinomycetota</taxon>
        <taxon>Actinomycetes</taxon>
        <taxon>environmental samples</taxon>
    </lineage>
</organism>
<sequence length="43" mass="4385">MTGAGFPHSVIHGSTLSRQLPVAYRSLSRPSSVVSAKASTVGS</sequence>
<name>E0XSD7_9ACTN</name>
<protein>
    <submittedName>
        <fullName evidence="1">Uncharacterized protein</fullName>
    </submittedName>
</protein>
<accession>E0XSD7</accession>
<proteinExistence type="predicted"/>
<evidence type="ECO:0000313" key="1">
    <source>
        <dbReference type="EMBL" id="ADI17328.1"/>
    </source>
</evidence>
<reference evidence="1" key="1">
    <citation type="journal article" date="2011" name="Environ. Microbiol.">
        <title>Time-series analyses of Monterey Bay coastal microbial picoplankton using a 'genome proxy' microarray.</title>
        <authorList>
            <person name="Rich V.I."/>
            <person name="Pham V.D."/>
            <person name="Eppley J."/>
            <person name="Shi Y."/>
            <person name="DeLong E.F."/>
        </authorList>
    </citation>
    <scope>NUCLEOTIDE SEQUENCE</scope>
</reference>
<dbReference type="EMBL" id="GU474860">
    <property type="protein sequence ID" value="ADI17328.1"/>
    <property type="molecule type" value="Genomic_DNA"/>
</dbReference>
<dbReference type="AlphaFoldDB" id="E0XSD7"/>